<reference evidence="4" key="1">
    <citation type="journal article" date="2019" name="Int. J. Syst. Evol. Microbiol.">
        <title>The Global Catalogue of Microorganisms (GCM) 10K type strain sequencing project: providing services to taxonomists for standard genome sequencing and annotation.</title>
        <authorList>
            <consortium name="The Broad Institute Genomics Platform"/>
            <consortium name="The Broad Institute Genome Sequencing Center for Infectious Disease"/>
            <person name="Wu L."/>
            <person name="Ma J."/>
        </authorList>
    </citation>
    <scope>NUCLEOTIDE SEQUENCE [LARGE SCALE GENOMIC DNA]</scope>
    <source>
        <strain evidence="4">CCUG 54518</strain>
    </source>
</reference>
<keyword evidence="1" id="KW-1133">Transmembrane helix</keyword>
<dbReference type="SUPFAM" id="SSF55073">
    <property type="entry name" value="Nucleotide cyclase"/>
    <property type="match status" value="1"/>
</dbReference>
<dbReference type="PANTHER" id="PTHR46663:SF4">
    <property type="entry name" value="DIGUANYLATE CYCLASE DGCT-RELATED"/>
    <property type="match status" value="1"/>
</dbReference>
<feature type="transmembrane region" description="Helical" evidence="1">
    <location>
        <begin position="333"/>
        <end position="352"/>
    </location>
</feature>
<dbReference type="Gene3D" id="2.60.40.2380">
    <property type="match status" value="1"/>
</dbReference>
<dbReference type="EMBL" id="JBHTBX010000002">
    <property type="protein sequence ID" value="MFC7433711.1"/>
    <property type="molecule type" value="Genomic_DNA"/>
</dbReference>
<keyword evidence="4" id="KW-1185">Reference proteome</keyword>
<dbReference type="InterPro" id="IPR000160">
    <property type="entry name" value="GGDEF_dom"/>
</dbReference>
<dbReference type="NCBIfam" id="TIGR00254">
    <property type="entry name" value="GGDEF"/>
    <property type="match status" value="1"/>
</dbReference>
<dbReference type="RefSeq" id="WP_382254073.1">
    <property type="nucleotide sequence ID" value="NZ_JBHTBX010000002.1"/>
</dbReference>
<feature type="transmembrane region" description="Helical" evidence="1">
    <location>
        <begin position="211"/>
        <end position="233"/>
    </location>
</feature>
<organism evidence="3 4">
    <name type="scientific">Hydrogenophaga bisanensis</name>
    <dbReference type="NCBI Taxonomy" id="439611"/>
    <lineage>
        <taxon>Bacteria</taxon>
        <taxon>Pseudomonadati</taxon>
        <taxon>Pseudomonadota</taxon>
        <taxon>Betaproteobacteria</taxon>
        <taxon>Burkholderiales</taxon>
        <taxon>Comamonadaceae</taxon>
        <taxon>Hydrogenophaga</taxon>
    </lineage>
</organism>
<name>A0ABW2R5F0_9BURK</name>
<evidence type="ECO:0000313" key="3">
    <source>
        <dbReference type="EMBL" id="MFC7433711.1"/>
    </source>
</evidence>
<feature type="transmembrane region" description="Helical" evidence="1">
    <location>
        <begin position="240"/>
        <end position="265"/>
    </location>
</feature>
<accession>A0ABW2R5F0</accession>
<evidence type="ECO:0000259" key="2">
    <source>
        <dbReference type="SMART" id="SM00267"/>
    </source>
</evidence>
<comment type="caution">
    <text evidence="3">The sequence shown here is derived from an EMBL/GenBank/DDBJ whole genome shotgun (WGS) entry which is preliminary data.</text>
</comment>
<dbReference type="PANTHER" id="PTHR46663">
    <property type="entry name" value="DIGUANYLATE CYCLASE DGCT-RELATED"/>
    <property type="match status" value="1"/>
</dbReference>
<dbReference type="Pfam" id="PF07696">
    <property type="entry name" value="7TMR-DISMED2"/>
    <property type="match status" value="1"/>
</dbReference>
<dbReference type="Pfam" id="PF00990">
    <property type="entry name" value="GGDEF"/>
    <property type="match status" value="1"/>
</dbReference>
<evidence type="ECO:0000256" key="1">
    <source>
        <dbReference type="SAM" id="Phobius"/>
    </source>
</evidence>
<sequence length="595" mass="66590">MSVARRLPSPIAGTTALRAWMAMLLAGLLLWFTTGRTHALPLQDGYPGPVIIDGSVQSFPLAGRSIYWIDPTGQLEPDEIEARQDLLPWSERTNGQRVTLGESAALWIRFDAWVQHDDVHWELELARSGTDHVALHYRDRHGQWVRQEAGDHLAVSRWHSPDRYPVFTLDTRTEGPVRYWVKIEHARVPFSGEFYVHSHPHLREQRIHQQFLIGAYFGMALLLSLVALANGLVFRDKSFLAYAIYTGVLALSMAASLGVGGQFLWPDSVVWNSRAEFILLPLVAMAGLLFIRQVIQASWIDRRLDRMAVALSIIWVGLIVWDQSEPSTASMQALSAAGAATMALTYALLWSAWRSGERWVRWIALGVLPMLLAGTLPVLRNFNLVSSGFLSQYGMVLAATIEAPLLIYGLVQRSSIQHEARARAKALALTEPLTGLTNRHNCILRLHDALIRAQRYQHRCALLVINLDNHEWFTQEHGREVGDRALVLTGSLLRTVARDVDTAARIDDRTFALLMEGPVRPAQAVSAATAILAGGLRPNEQLPVGATLRFKIVIALLPDPSIELPMDAQQHLAWLHDEADNLQWDRQRNIATVNF</sequence>
<feature type="transmembrane region" description="Helical" evidence="1">
    <location>
        <begin position="277"/>
        <end position="295"/>
    </location>
</feature>
<keyword evidence="1" id="KW-0472">Membrane</keyword>
<dbReference type="Pfam" id="PF07695">
    <property type="entry name" value="7TMR-DISM_7TM"/>
    <property type="match status" value="1"/>
</dbReference>
<dbReference type="Gene3D" id="3.30.70.270">
    <property type="match status" value="1"/>
</dbReference>
<dbReference type="InterPro" id="IPR052163">
    <property type="entry name" value="DGC-Regulatory_Protein"/>
</dbReference>
<feature type="transmembrane region" description="Helical" evidence="1">
    <location>
        <begin position="304"/>
        <end position="321"/>
    </location>
</feature>
<proteinExistence type="predicted"/>
<protein>
    <submittedName>
        <fullName evidence="3">7TM diverse intracellular signaling domain-containing protein</fullName>
    </submittedName>
</protein>
<keyword evidence="1" id="KW-0812">Transmembrane</keyword>
<dbReference type="Proteomes" id="UP001596495">
    <property type="component" value="Unassembled WGS sequence"/>
</dbReference>
<dbReference type="InterPro" id="IPR043128">
    <property type="entry name" value="Rev_trsase/Diguanyl_cyclase"/>
</dbReference>
<dbReference type="SMART" id="SM00267">
    <property type="entry name" value="GGDEF"/>
    <property type="match status" value="1"/>
</dbReference>
<dbReference type="InterPro" id="IPR011622">
    <property type="entry name" value="7TMR_DISM_rcpt_extracell_dom2"/>
</dbReference>
<dbReference type="InterPro" id="IPR011623">
    <property type="entry name" value="7TMR_DISM_rcpt_extracell_dom1"/>
</dbReference>
<feature type="domain" description="GGDEF" evidence="2">
    <location>
        <begin position="417"/>
        <end position="592"/>
    </location>
</feature>
<evidence type="ECO:0000313" key="4">
    <source>
        <dbReference type="Proteomes" id="UP001596495"/>
    </source>
</evidence>
<feature type="transmembrane region" description="Helical" evidence="1">
    <location>
        <begin position="359"/>
        <end position="379"/>
    </location>
</feature>
<feature type="transmembrane region" description="Helical" evidence="1">
    <location>
        <begin position="391"/>
        <end position="411"/>
    </location>
</feature>
<gene>
    <name evidence="3" type="ORF">ACFQNJ_04220</name>
</gene>
<dbReference type="InterPro" id="IPR029787">
    <property type="entry name" value="Nucleotide_cyclase"/>
</dbReference>